<accession>A0A6C0ESD6</accession>
<protein>
    <submittedName>
        <fullName evidence="2">Uncharacterized protein</fullName>
    </submittedName>
</protein>
<keyword evidence="1" id="KW-0472">Membrane</keyword>
<feature type="transmembrane region" description="Helical" evidence="1">
    <location>
        <begin position="81"/>
        <end position="100"/>
    </location>
</feature>
<dbReference type="EMBL" id="MN738916">
    <property type="protein sequence ID" value="QHT31239.1"/>
    <property type="molecule type" value="Genomic_DNA"/>
</dbReference>
<organism evidence="2">
    <name type="scientific">viral metagenome</name>
    <dbReference type="NCBI Taxonomy" id="1070528"/>
    <lineage>
        <taxon>unclassified sequences</taxon>
        <taxon>metagenomes</taxon>
        <taxon>organismal metagenomes</taxon>
    </lineage>
</organism>
<evidence type="ECO:0000256" key="1">
    <source>
        <dbReference type="SAM" id="Phobius"/>
    </source>
</evidence>
<evidence type="ECO:0000313" key="2">
    <source>
        <dbReference type="EMBL" id="QHT31239.1"/>
    </source>
</evidence>
<sequence>MKIYDSYIILIFITKLIFISLSVMHFYYKIKGQTNTEIDTKIVYWKERVEFIFVGLMAILLIYLFNPLTTRSNHLDYEAKLMLYLFGFLLLITAKWDVFIKESKLFLYFQESL</sequence>
<keyword evidence="1" id="KW-1133">Transmembrane helix</keyword>
<keyword evidence="1" id="KW-0812">Transmembrane</keyword>
<name>A0A6C0ESD6_9ZZZZ</name>
<reference evidence="2" key="1">
    <citation type="journal article" date="2020" name="Nature">
        <title>Giant virus diversity and host interactions through global metagenomics.</title>
        <authorList>
            <person name="Schulz F."/>
            <person name="Roux S."/>
            <person name="Paez-Espino D."/>
            <person name="Jungbluth S."/>
            <person name="Walsh D.A."/>
            <person name="Denef V.J."/>
            <person name="McMahon K.D."/>
            <person name="Konstantinidis K.T."/>
            <person name="Eloe-Fadrosh E.A."/>
            <person name="Kyrpides N.C."/>
            <person name="Woyke T."/>
        </authorList>
    </citation>
    <scope>NUCLEOTIDE SEQUENCE</scope>
    <source>
        <strain evidence="2">GVMAG-M-3300009155-2</strain>
    </source>
</reference>
<feature type="transmembrane region" description="Helical" evidence="1">
    <location>
        <begin position="49"/>
        <end position="69"/>
    </location>
</feature>
<proteinExistence type="predicted"/>
<feature type="transmembrane region" description="Helical" evidence="1">
    <location>
        <begin position="6"/>
        <end position="28"/>
    </location>
</feature>
<dbReference type="AlphaFoldDB" id="A0A6C0ESD6"/>